<sequence>MTVSKRDFLRWGGNAAVALIVAASPLSINLGGSLPHLAVKHAQAKDGNNGNGNGGGNSAGGGNSGGSGNGNGGGNSGGGGNSSGGSGNSGGGNSSSNASSSSSAAASSRELGTRATAGSDGSINVRHANGITESLRSGRYVMKDAKGRTIISRQATANDTRRLSRFLR</sequence>
<reference evidence="1" key="1">
    <citation type="submission" date="2023-12" db="EMBL/GenBank/DDBJ databases">
        <title>Diversity of Rhizobium in root nodule of phaseolus vulgaris.</title>
        <authorList>
            <person name="Wang H."/>
        </authorList>
    </citation>
    <scope>NUCLEOTIDE SEQUENCE</scope>
    <source>
        <strain evidence="1">MJ31</strain>
    </source>
</reference>
<organism evidence="1 2">
    <name type="scientific">Rhizobium mulingense</name>
    <dbReference type="NCBI Taxonomy" id="3031128"/>
    <lineage>
        <taxon>Bacteria</taxon>
        <taxon>Pseudomonadati</taxon>
        <taxon>Pseudomonadota</taxon>
        <taxon>Alphaproteobacteria</taxon>
        <taxon>Hyphomicrobiales</taxon>
        <taxon>Rhizobiaceae</taxon>
        <taxon>Rhizobium/Agrobacterium group</taxon>
        <taxon>Rhizobium</taxon>
    </lineage>
</organism>
<accession>A0ACC6N4F6</accession>
<gene>
    <name evidence="1" type="ORF">U8465_25835</name>
</gene>
<protein>
    <submittedName>
        <fullName evidence="1">Uncharacterized protein</fullName>
    </submittedName>
</protein>
<evidence type="ECO:0000313" key="1">
    <source>
        <dbReference type="EMBL" id="MEA3520484.1"/>
    </source>
</evidence>
<proteinExistence type="predicted"/>
<keyword evidence="2" id="KW-1185">Reference proteome</keyword>
<comment type="caution">
    <text evidence="1">The sequence shown here is derived from an EMBL/GenBank/DDBJ whole genome shotgun (WGS) entry which is preliminary data.</text>
</comment>
<name>A0ACC6N4F6_9HYPH</name>
<evidence type="ECO:0000313" key="2">
    <source>
        <dbReference type="Proteomes" id="UP001304050"/>
    </source>
</evidence>
<dbReference type="EMBL" id="JAYESG010000016">
    <property type="protein sequence ID" value="MEA3520484.1"/>
    <property type="molecule type" value="Genomic_DNA"/>
</dbReference>
<dbReference type="Proteomes" id="UP001304050">
    <property type="component" value="Unassembled WGS sequence"/>
</dbReference>